<dbReference type="GO" id="GO:0005525">
    <property type="term" value="F:GTP binding"/>
    <property type="evidence" value="ECO:0007669"/>
    <property type="project" value="UniProtKB-KW"/>
</dbReference>
<dbReference type="KEGG" id="tcr:506807.10"/>
<dbReference type="GO" id="GO:0005929">
    <property type="term" value="C:cilium"/>
    <property type="evidence" value="ECO:0007669"/>
    <property type="project" value="UniProtKB-SubCell"/>
</dbReference>
<gene>
    <name evidence="16" type="ORF">Tc00.1047053506807.10</name>
</gene>
<evidence type="ECO:0000256" key="9">
    <source>
        <dbReference type="ARBA" id="ARBA00023134"/>
    </source>
</evidence>
<dbReference type="GO" id="GO:0030030">
    <property type="term" value="P:cell projection organization"/>
    <property type="evidence" value="ECO:0007669"/>
    <property type="project" value="UniProtKB-KW"/>
</dbReference>
<reference evidence="16 17" key="1">
    <citation type="journal article" date="2005" name="Science">
        <title>The genome sequence of Trypanosoma cruzi, etiologic agent of Chagas disease.</title>
        <authorList>
            <person name="El-Sayed N.M."/>
            <person name="Myler P.J."/>
            <person name="Bartholomeu D.C."/>
            <person name="Nilsson D."/>
            <person name="Aggarwal G."/>
            <person name="Tran A.N."/>
            <person name="Ghedin E."/>
            <person name="Worthey E.A."/>
            <person name="Delcher A.L."/>
            <person name="Blandin G."/>
            <person name="Westenberger S.J."/>
            <person name="Caler E."/>
            <person name="Cerqueira G.C."/>
            <person name="Branche C."/>
            <person name="Haas B."/>
            <person name="Anupama A."/>
            <person name="Arner E."/>
            <person name="Aslund L."/>
            <person name="Attipoe P."/>
            <person name="Bontempi E."/>
            <person name="Bringaud F."/>
            <person name="Burton P."/>
            <person name="Cadag E."/>
            <person name="Campbell D.A."/>
            <person name="Carrington M."/>
            <person name="Crabtree J."/>
            <person name="Darban H."/>
            <person name="da Silveira J.F."/>
            <person name="de Jong P."/>
            <person name="Edwards K."/>
            <person name="Englund P.T."/>
            <person name="Fazelina G."/>
            <person name="Feldblyum T."/>
            <person name="Ferella M."/>
            <person name="Frasch A.C."/>
            <person name="Gull K."/>
            <person name="Horn D."/>
            <person name="Hou L."/>
            <person name="Huang Y."/>
            <person name="Kindlund E."/>
            <person name="Klingbeil M."/>
            <person name="Kluge S."/>
            <person name="Koo H."/>
            <person name="Lacerda D."/>
            <person name="Levin M.J."/>
            <person name="Lorenzi H."/>
            <person name="Louie T."/>
            <person name="Machado C.R."/>
            <person name="McCulloch R."/>
            <person name="McKenna A."/>
            <person name="Mizuno Y."/>
            <person name="Mottram J.C."/>
            <person name="Nelson S."/>
            <person name="Ochaya S."/>
            <person name="Osoegawa K."/>
            <person name="Pai G."/>
            <person name="Parsons M."/>
            <person name="Pentony M."/>
            <person name="Pettersson U."/>
            <person name="Pop M."/>
            <person name="Ramirez J.L."/>
            <person name="Rinta J."/>
            <person name="Robertson L."/>
            <person name="Salzberg S.L."/>
            <person name="Sanchez D.O."/>
            <person name="Seyler A."/>
            <person name="Sharma R."/>
            <person name="Shetty J."/>
            <person name="Simpson A.J."/>
            <person name="Sisk E."/>
            <person name="Tammi M.T."/>
            <person name="Tarleton R."/>
            <person name="Teixeira S."/>
            <person name="Van Aken S."/>
            <person name="Vogt C."/>
            <person name="Ward P.N."/>
            <person name="Wickstead B."/>
            <person name="Wortman J."/>
            <person name="White O."/>
            <person name="Fraser C.M."/>
            <person name="Stuart K.D."/>
            <person name="Andersson B."/>
        </authorList>
    </citation>
    <scope>NUCLEOTIDE SEQUENCE [LARGE SCALE GENOMIC DNA]</scope>
    <source>
        <strain evidence="16 17">CL Brener</strain>
    </source>
</reference>
<keyword evidence="17" id="KW-1185">Reference proteome</keyword>
<dbReference type="PaxDb" id="353153-Q4CWT7"/>
<evidence type="ECO:0000313" key="17">
    <source>
        <dbReference type="Proteomes" id="UP000002296"/>
    </source>
</evidence>
<dbReference type="PANTHER" id="PTHR11588">
    <property type="entry name" value="TUBULIN"/>
    <property type="match status" value="1"/>
</dbReference>
<evidence type="ECO:0000256" key="6">
    <source>
        <dbReference type="ARBA" id="ARBA00022701"/>
    </source>
</evidence>
<dbReference type="GO" id="GO:0005634">
    <property type="term" value="C:nucleus"/>
    <property type="evidence" value="ECO:0007669"/>
    <property type="project" value="UniProtKB-SubCell"/>
</dbReference>
<dbReference type="InterPro" id="IPR003008">
    <property type="entry name" value="Tubulin_FtsZ_GTPase"/>
</dbReference>
<keyword evidence="9" id="KW-0342">GTP-binding</keyword>
<evidence type="ECO:0000256" key="7">
    <source>
        <dbReference type="ARBA" id="ARBA00022741"/>
    </source>
</evidence>
<keyword evidence="8" id="KW-0970">Cilium biogenesis/degradation</keyword>
<evidence type="ECO:0000256" key="12">
    <source>
        <dbReference type="ARBA" id="ARBA00030594"/>
    </source>
</evidence>
<evidence type="ECO:0000256" key="1">
    <source>
        <dbReference type="ARBA" id="ARBA00004114"/>
    </source>
</evidence>
<dbReference type="STRING" id="353153.Q4CWT7"/>
<dbReference type="GeneID" id="3536622"/>
<evidence type="ECO:0000256" key="4">
    <source>
        <dbReference type="ARBA" id="ARBA00009636"/>
    </source>
</evidence>
<keyword evidence="10" id="KW-0539">Nucleus</keyword>
<dbReference type="GO" id="GO:0005874">
    <property type="term" value="C:microtubule"/>
    <property type="evidence" value="ECO:0007669"/>
    <property type="project" value="UniProtKB-KW"/>
</dbReference>
<dbReference type="PRINTS" id="PR01161">
    <property type="entry name" value="TUBULIN"/>
</dbReference>
<dbReference type="InterPro" id="IPR017975">
    <property type="entry name" value="Tubulin_CS"/>
</dbReference>
<dbReference type="EMBL" id="AAHK01001607">
    <property type="protein sequence ID" value="EAN84736.1"/>
    <property type="molecule type" value="Genomic_DNA"/>
</dbReference>
<dbReference type="GO" id="GO:0005814">
    <property type="term" value="C:centriole"/>
    <property type="evidence" value="ECO:0007669"/>
    <property type="project" value="UniProtKB-SubCell"/>
</dbReference>
<evidence type="ECO:0000256" key="5">
    <source>
        <dbReference type="ARBA" id="ARBA00014184"/>
    </source>
</evidence>
<evidence type="ECO:0000313" key="16">
    <source>
        <dbReference type="EMBL" id="EAN84736.1"/>
    </source>
</evidence>
<evidence type="ECO:0000256" key="3">
    <source>
        <dbReference type="ARBA" id="ARBA00004138"/>
    </source>
</evidence>
<evidence type="ECO:0000256" key="2">
    <source>
        <dbReference type="ARBA" id="ARBA00004123"/>
    </source>
</evidence>
<dbReference type="SUPFAM" id="SSF52490">
    <property type="entry name" value="Tubulin nucleotide-binding domain-like"/>
    <property type="match status" value="1"/>
</dbReference>
<evidence type="ECO:0000256" key="14">
    <source>
        <dbReference type="SAM" id="Phobius"/>
    </source>
</evidence>
<proteinExistence type="inferred from homology"/>
<keyword evidence="14" id="KW-1133">Transmembrane helix</keyword>
<dbReference type="Gene3D" id="3.40.50.1440">
    <property type="entry name" value="Tubulin/FtsZ, GTPase domain"/>
    <property type="match status" value="1"/>
</dbReference>
<dbReference type="SMR" id="Q4CWT7"/>
<feature type="domain" description="Tubulin/FtsZ GTPase" evidence="15">
    <location>
        <begin position="133"/>
        <end position="321"/>
    </location>
</feature>
<dbReference type="CDD" id="cd02189">
    <property type="entry name" value="delta_zeta_tubulin-like"/>
    <property type="match status" value="1"/>
</dbReference>
<dbReference type="PRINTS" id="PR01224">
    <property type="entry name" value="DELTATUBULIN"/>
</dbReference>
<evidence type="ECO:0000256" key="11">
    <source>
        <dbReference type="ARBA" id="ARBA00023273"/>
    </source>
</evidence>
<protein>
    <recommendedName>
        <fullName evidence="5">Tubulin delta chain</fullName>
    </recommendedName>
    <alternativeName>
        <fullName evidence="12">Delta-tubulin</fullName>
    </alternativeName>
</protein>
<evidence type="ECO:0000256" key="8">
    <source>
        <dbReference type="ARBA" id="ARBA00022794"/>
    </source>
</evidence>
<dbReference type="GO" id="GO:0007017">
    <property type="term" value="P:microtubule-based process"/>
    <property type="evidence" value="ECO:0007669"/>
    <property type="project" value="InterPro"/>
</dbReference>
<comment type="similarity">
    <text evidence="4">Belongs to the tubulin family.</text>
</comment>
<dbReference type="OMA" id="QCVTRGE"/>
<dbReference type="Pfam" id="PF00091">
    <property type="entry name" value="Tubulin"/>
    <property type="match status" value="1"/>
</dbReference>
<keyword evidence="7" id="KW-0547">Nucleotide-binding</keyword>
<keyword evidence="14" id="KW-0812">Transmembrane</keyword>
<dbReference type="AlphaFoldDB" id="Q4CWT7"/>
<feature type="transmembrane region" description="Helical" evidence="14">
    <location>
        <begin position="24"/>
        <end position="42"/>
    </location>
</feature>
<dbReference type="PROSITE" id="PS00227">
    <property type="entry name" value="TUBULIN"/>
    <property type="match status" value="1"/>
</dbReference>
<evidence type="ECO:0000259" key="15">
    <source>
        <dbReference type="SMART" id="SM00864"/>
    </source>
</evidence>
<name>Q4CWT7_TRYCC</name>
<dbReference type="SMART" id="SM00864">
    <property type="entry name" value="Tubulin"/>
    <property type="match status" value="1"/>
</dbReference>
<dbReference type="InterPro" id="IPR000217">
    <property type="entry name" value="Tubulin"/>
</dbReference>
<evidence type="ECO:0000256" key="13">
    <source>
        <dbReference type="ARBA" id="ARBA00046149"/>
    </source>
</evidence>
<dbReference type="RefSeq" id="XP_806587.1">
    <property type="nucleotide sequence ID" value="XM_801494.1"/>
</dbReference>
<comment type="subcellular location">
    <subcellularLocation>
        <location evidence="3">Cell projection</location>
        <location evidence="3">Cilium</location>
    </subcellularLocation>
    <subcellularLocation>
        <location evidence="1">Cytoplasm</location>
        <location evidence="1">Cytoskeleton</location>
        <location evidence="1">Microtubule organizing center</location>
        <location evidence="1">Centrosome</location>
        <location evidence="1">Centriole</location>
    </subcellularLocation>
    <subcellularLocation>
        <location evidence="2">Nucleus</location>
    </subcellularLocation>
</comment>
<organism evidence="16 17">
    <name type="scientific">Trypanosoma cruzi (strain CL Brener)</name>
    <dbReference type="NCBI Taxonomy" id="353153"/>
    <lineage>
        <taxon>Eukaryota</taxon>
        <taxon>Discoba</taxon>
        <taxon>Euglenozoa</taxon>
        <taxon>Kinetoplastea</taxon>
        <taxon>Metakinetoplastina</taxon>
        <taxon>Trypanosomatida</taxon>
        <taxon>Trypanosomatidae</taxon>
        <taxon>Trypanosoma</taxon>
        <taxon>Schizotrypanum</taxon>
    </lineage>
</organism>
<comment type="caution">
    <text evidence="16">The sequence shown here is derived from an EMBL/GenBank/DDBJ whole genome shotgun (WGS) entry which is preliminary data.</text>
</comment>
<dbReference type="InterPro" id="IPR036525">
    <property type="entry name" value="Tubulin/FtsZ_GTPase_sf"/>
</dbReference>
<dbReference type="InterPro" id="IPR002967">
    <property type="entry name" value="Delta_tubulin"/>
</dbReference>
<dbReference type="eggNOG" id="KOG1374">
    <property type="taxonomic scope" value="Eukaryota"/>
</dbReference>
<dbReference type="GO" id="GO:0005200">
    <property type="term" value="F:structural constituent of cytoskeleton"/>
    <property type="evidence" value="ECO:0007669"/>
    <property type="project" value="InterPro"/>
</dbReference>
<comment type="function">
    <text evidence="13">Acts as a positive regulator of hedgehog signaling and regulates ciliary function.</text>
</comment>
<dbReference type="Proteomes" id="UP000002296">
    <property type="component" value="Unassembled WGS sequence"/>
</dbReference>
<dbReference type="InParanoid" id="Q4CWT7"/>
<keyword evidence="11" id="KW-0966">Cell projection</keyword>
<keyword evidence="14" id="KW-0472">Membrane</keyword>
<accession>Q4CWT7</accession>
<sequence>MYVCECACISFVFFCFHPLSHPTFFFFFLFFLHFILKFCRLFPFSLQGNTRGSLSQHGPKYTCVSRLRLRAYTPLGLGELRMACVHVLVGQCGNQLGTQFLDNLVAEAYTSDEDDGFAAQVSSLHFRPSPVLRGREFSHGATMPPLPRCVMIDMEPKVIEGILKNTKNGGAYRPHVRQCITRDEGSANNWACGYFQQGSSRKEEILDSLRRESESSGTVGTFHVVHSIAGGTGSGVGCLVAEAIREEFPCALLLHSVVWPFSTGEVVTQWYNCVMAMSALRDTADAVFMAHNDDFGDAAFANKKVLSGVFRGEVSFARINDEISRLLVDMHLPQNIYRVTRRPTTASTATSSMNRNRFMRPQALQEAEEVCSHTSIAGMLRRGRVADLVESVALDPALKFFSGVSLPNDAAIPSRGGGGGENGDGVGVNDNSVSWGSVMRHAARKSAELFPPFAGRCAGGVLQQRPFIWSLRGSAACSEGLTALQEVTSSSSYAGIALLHEKRYRGYAAHVSLFGPTFKIGVRLSKALERTEQLLSVRAFTHHFSRYGVGVDDVRDAVVRLWDTATIYTST</sequence>
<keyword evidence="6" id="KW-0493">Microtubule</keyword>
<evidence type="ECO:0000256" key="10">
    <source>
        <dbReference type="ARBA" id="ARBA00023242"/>
    </source>
</evidence>